<dbReference type="Pfam" id="PF21986">
    <property type="entry name" value="AH_C"/>
    <property type="match status" value="1"/>
</dbReference>
<dbReference type="AlphaFoldDB" id="A0A1I5XKS9"/>
<name>A0A1I5XKS9_9BACI</name>
<dbReference type="Gene3D" id="1.20.58.1700">
    <property type="match status" value="1"/>
</dbReference>
<dbReference type="PANTHER" id="PTHR11895">
    <property type="entry name" value="TRANSAMIDASE"/>
    <property type="match status" value="1"/>
</dbReference>
<dbReference type="STRING" id="1884432.SAMN05518683_12911"/>
<dbReference type="InterPro" id="IPR053844">
    <property type="entry name" value="AH_C"/>
</dbReference>
<dbReference type="Gene3D" id="3.90.1300.10">
    <property type="entry name" value="Amidase signature (AS) domain"/>
    <property type="match status" value="1"/>
</dbReference>
<protein>
    <submittedName>
        <fullName evidence="3">Allophanate hydrolase</fullName>
    </submittedName>
</protein>
<dbReference type="Gene3D" id="3.10.490.10">
    <property type="entry name" value="Gamma-glutamyl cyclotransferase-like"/>
    <property type="match status" value="1"/>
</dbReference>
<dbReference type="RefSeq" id="WP_244504385.1">
    <property type="nucleotide sequence ID" value="NZ_FOXD01000029.1"/>
</dbReference>
<keyword evidence="3" id="KW-0378">Hydrolase</keyword>
<keyword evidence="4" id="KW-1185">Reference proteome</keyword>
<dbReference type="Proteomes" id="UP000198892">
    <property type="component" value="Unassembled WGS sequence"/>
</dbReference>
<dbReference type="SUPFAM" id="SSF75304">
    <property type="entry name" value="Amidase signature (AS) enzymes"/>
    <property type="match status" value="1"/>
</dbReference>
<dbReference type="InterPro" id="IPR023631">
    <property type="entry name" value="Amidase_dom"/>
</dbReference>
<dbReference type="Pfam" id="PF01425">
    <property type="entry name" value="Amidase"/>
    <property type="match status" value="1"/>
</dbReference>
<gene>
    <name evidence="3" type="ORF">SAMN05518683_12911</name>
</gene>
<evidence type="ECO:0000259" key="2">
    <source>
        <dbReference type="Pfam" id="PF21986"/>
    </source>
</evidence>
<evidence type="ECO:0000313" key="3">
    <source>
        <dbReference type="EMBL" id="SFQ32534.1"/>
    </source>
</evidence>
<dbReference type="InterPro" id="IPR036928">
    <property type="entry name" value="AS_sf"/>
</dbReference>
<dbReference type="GO" id="GO:0016787">
    <property type="term" value="F:hydrolase activity"/>
    <property type="evidence" value="ECO:0007669"/>
    <property type="project" value="UniProtKB-KW"/>
</dbReference>
<feature type="domain" description="Amidase" evidence="1">
    <location>
        <begin position="19"/>
        <end position="425"/>
    </location>
</feature>
<reference evidence="4" key="1">
    <citation type="submission" date="2016-10" db="EMBL/GenBank/DDBJ databases">
        <authorList>
            <person name="Varghese N."/>
            <person name="Submissions S."/>
        </authorList>
    </citation>
    <scope>NUCLEOTIDE SEQUENCE [LARGE SCALE GENOMIC DNA]</scope>
    <source>
        <strain evidence="4">S7</strain>
    </source>
</reference>
<evidence type="ECO:0000313" key="4">
    <source>
        <dbReference type="Proteomes" id="UP000198892"/>
    </source>
</evidence>
<sequence length="573" mass="61610">MDSLQTAYRDGRTTPEEVMENLVRQAKTEEEKNIWITPPKMERIRPYLDKLNEIGQEELPLWGVPFAIKDNIDAAGMTTTAGCPDYAYTPKEHAQVVERLIRAGAVPVGKTNLDQFATGLVGTRSPYGDTHNSLRPELISGGSSAGSAAAVGRGQVVFALGTDTAGSGRVPAALNGITGWKPNCGAWPVKGVVPACESLDCVTVFAHTLSEALVVDQAVRGEEAEDPWSKAWESPVLETPETILLPEEEPAFYGPFADAYRQAWNTAVEQWKKSGVPVSYIDTSLFSEAAAILYGGPWIAERWAALGDFVESNPGSTFPVTEDVLRSGAGTSYDAASVFHAMHRLQRLKKQAAQILDQAVLVLPTCGGTWYREDVRRNPIQTNSDMGRFTNHCNLLDLSAVAVPAGNAAEDLPFGITIFGRSDKEGLAAGAAAAFSGTPVPKEKKNLRQAAPIAVCGLHMRGFELESQMREHGASFLREDRTAPVYQMLKLPGNPAKPGLVRKQQGGASIHVEVWEIPLDQLGSFTTGIPAPLAIGNVELESGEQVPGFVCEGYAEHVSEDITDAGSWASALK</sequence>
<proteinExistence type="predicted"/>
<dbReference type="NCBIfam" id="TIGR02713">
    <property type="entry name" value="allophanate_hyd"/>
    <property type="match status" value="1"/>
</dbReference>
<feature type="domain" description="Allophanate hydrolase C-terminal" evidence="2">
    <location>
        <begin position="452"/>
        <end position="572"/>
    </location>
</feature>
<dbReference type="EMBL" id="FOXD01000029">
    <property type="protein sequence ID" value="SFQ32534.1"/>
    <property type="molecule type" value="Genomic_DNA"/>
</dbReference>
<dbReference type="InterPro" id="IPR000120">
    <property type="entry name" value="Amidase"/>
</dbReference>
<accession>A0A1I5XKS9</accession>
<dbReference type="PANTHER" id="PTHR11895:SF169">
    <property type="entry name" value="GLUTAMYL-TRNA(GLN) AMIDOTRANSFERASE"/>
    <property type="match status" value="1"/>
</dbReference>
<dbReference type="InterPro" id="IPR014085">
    <property type="entry name" value="Allophanate_hydrolase"/>
</dbReference>
<organism evidence="3 4">
    <name type="scientific">Salibacterium halotolerans</name>
    <dbReference type="NCBI Taxonomy" id="1884432"/>
    <lineage>
        <taxon>Bacteria</taxon>
        <taxon>Bacillati</taxon>
        <taxon>Bacillota</taxon>
        <taxon>Bacilli</taxon>
        <taxon>Bacillales</taxon>
        <taxon>Bacillaceae</taxon>
    </lineage>
</organism>
<dbReference type="NCBIfam" id="NF006043">
    <property type="entry name" value="PRK08186.1"/>
    <property type="match status" value="1"/>
</dbReference>
<evidence type="ECO:0000259" key="1">
    <source>
        <dbReference type="Pfam" id="PF01425"/>
    </source>
</evidence>